<accession>A0A2H0BTM4</accession>
<evidence type="ECO:0000313" key="2">
    <source>
        <dbReference type="EMBL" id="PIP61036.1"/>
    </source>
</evidence>
<sequence>MNNVLTGVVAGLALGVIAVLLMLPLSFPDKKAALLGAFINRFAIGFVVVNINPPMPFWVKGILVGLILSLPDAIITKTYIPILATGIIGGLLVSFLSR</sequence>
<dbReference type="Proteomes" id="UP000231246">
    <property type="component" value="Unassembled WGS sequence"/>
</dbReference>
<comment type="caution">
    <text evidence="2">The sequence shown here is derived from an EMBL/GenBank/DDBJ whole genome shotgun (WGS) entry which is preliminary data.</text>
</comment>
<reference evidence="2 3" key="1">
    <citation type="submission" date="2017-09" db="EMBL/GenBank/DDBJ databases">
        <title>Depth-based differentiation of microbial function through sediment-hosted aquifers and enrichment of novel symbionts in the deep terrestrial subsurface.</title>
        <authorList>
            <person name="Probst A.J."/>
            <person name="Ladd B."/>
            <person name="Jarett J.K."/>
            <person name="Geller-Mcgrath D.E."/>
            <person name="Sieber C.M."/>
            <person name="Emerson J.B."/>
            <person name="Anantharaman K."/>
            <person name="Thomas B.C."/>
            <person name="Malmstrom R."/>
            <person name="Stieglmeier M."/>
            <person name="Klingl A."/>
            <person name="Woyke T."/>
            <person name="Ryan C.M."/>
            <person name="Banfield J.F."/>
        </authorList>
    </citation>
    <scope>NUCLEOTIDE SEQUENCE [LARGE SCALE GENOMIC DNA]</scope>
    <source>
        <strain evidence="2">CG22_combo_CG10-13_8_21_14_all_38_20</strain>
    </source>
</reference>
<dbReference type="EMBL" id="PCTA01000035">
    <property type="protein sequence ID" value="PIP61036.1"/>
    <property type="molecule type" value="Genomic_DNA"/>
</dbReference>
<organism evidence="2 3">
    <name type="scientific">Candidatus Roizmanbacteria bacterium CG22_combo_CG10-13_8_21_14_all_38_20</name>
    <dbReference type="NCBI Taxonomy" id="1974862"/>
    <lineage>
        <taxon>Bacteria</taxon>
        <taxon>Candidatus Roizmaniibacteriota</taxon>
    </lineage>
</organism>
<gene>
    <name evidence="2" type="ORF">COW99_05955</name>
</gene>
<keyword evidence="1" id="KW-0812">Transmembrane</keyword>
<dbReference type="AlphaFoldDB" id="A0A2H0BTM4"/>
<feature type="transmembrane region" description="Helical" evidence="1">
    <location>
        <begin position="32"/>
        <end position="51"/>
    </location>
</feature>
<evidence type="ECO:0000313" key="3">
    <source>
        <dbReference type="Proteomes" id="UP000231246"/>
    </source>
</evidence>
<name>A0A2H0BTM4_9BACT</name>
<evidence type="ECO:0000256" key="1">
    <source>
        <dbReference type="SAM" id="Phobius"/>
    </source>
</evidence>
<proteinExistence type="predicted"/>
<protein>
    <submittedName>
        <fullName evidence="2">Uncharacterized protein</fullName>
    </submittedName>
</protein>
<keyword evidence="1" id="KW-0472">Membrane</keyword>
<feature type="transmembrane region" description="Helical" evidence="1">
    <location>
        <begin position="79"/>
        <end position="97"/>
    </location>
</feature>
<keyword evidence="1" id="KW-1133">Transmembrane helix</keyword>
<feature type="transmembrane region" description="Helical" evidence="1">
    <location>
        <begin position="6"/>
        <end position="25"/>
    </location>
</feature>